<accession>A0A8S3YKI1</accession>
<sequence length="191" mass="20197">GLMGTKYHGLCCVERAYQELNTMGDSLSSVSSSLPDVVQQYSDVHSINELDRLRQSKGSRRGSDPNITGLQNLQMSISDLQSVSSSSHSLPCSVDLNLDQTVLSQGSLSPADGQALSAVLSAESLTGGGVPSSLAQLQDPATFTLGSPDSKKKSKITKANFHQTMGSLQTTRNDPGDPLGSLDPLWTMAKK</sequence>
<organism evidence="2 3">
    <name type="scientific">Candidula unifasciata</name>
    <dbReference type="NCBI Taxonomy" id="100452"/>
    <lineage>
        <taxon>Eukaryota</taxon>
        <taxon>Metazoa</taxon>
        <taxon>Spiralia</taxon>
        <taxon>Lophotrochozoa</taxon>
        <taxon>Mollusca</taxon>
        <taxon>Gastropoda</taxon>
        <taxon>Heterobranchia</taxon>
        <taxon>Euthyneura</taxon>
        <taxon>Panpulmonata</taxon>
        <taxon>Eupulmonata</taxon>
        <taxon>Stylommatophora</taxon>
        <taxon>Helicina</taxon>
        <taxon>Helicoidea</taxon>
        <taxon>Geomitridae</taxon>
        <taxon>Candidula</taxon>
    </lineage>
</organism>
<feature type="region of interest" description="Disordered" evidence="1">
    <location>
        <begin position="143"/>
        <end position="191"/>
    </location>
</feature>
<dbReference type="AlphaFoldDB" id="A0A8S3YKI1"/>
<keyword evidence="3" id="KW-1185">Reference proteome</keyword>
<name>A0A8S3YKI1_9EUPU</name>
<protein>
    <submittedName>
        <fullName evidence="2">Uncharacterized protein</fullName>
    </submittedName>
</protein>
<dbReference type="OrthoDB" id="10266451at2759"/>
<dbReference type="EMBL" id="CAJHNH020000373">
    <property type="protein sequence ID" value="CAG5117254.1"/>
    <property type="molecule type" value="Genomic_DNA"/>
</dbReference>
<feature type="non-terminal residue" evidence="2">
    <location>
        <position position="1"/>
    </location>
</feature>
<gene>
    <name evidence="2" type="ORF">CUNI_LOCUS2812</name>
</gene>
<reference evidence="2" key="1">
    <citation type="submission" date="2021-04" db="EMBL/GenBank/DDBJ databases">
        <authorList>
            <consortium name="Molecular Ecology Group"/>
        </authorList>
    </citation>
    <scope>NUCLEOTIDE SEQUENCE</scope>
</reference>
<proteinExistence type="predicted"/>
<dbReference type="Proteomes" id="UP000678393">
    <property type="component" value="Unassembled WGS sequence"/>
</dbReference>
<evidence type="ECO:0000256" key="1">
    <source>
        <dbReference type="SAM" id="MobiDB-lite"/>
    </source>
</evidence>
<evidence type="ECO:0000313" key="3">
    <source>
        <dbReference type="Proteomes" id="UP000678393"/>
    </source>
</evidence>
<feature type="compositionally biased region" description="Polar residues" evidence="1">
    <location>
        <begin position="160"/>
        <end position="173"/>
    </location>
</feature>
<comment type="caution">
    <text evidence="2">The sequence shown here is derived from an EMBL/GenBank/DDBJ whole genome shotgun (WGS) entry which is preliminary data.</text>
</comment>
<evidence type="ECO:0000313" key="2">
    <source>
        <dbReference type="EMBL" id="CAG5117254.1"/>
    </source>
</evidence>